<sequence>MQNEKALNGFVRRRKTVSAENIYLFKTEVLRALSDETRQGIIVLLGKHGSLCVSDLAAYFNVGRPTVSHHLHVLKGAKVVRSEKLGKEMHYSLNLRNIRRSIKSLDRVLDSIETSQ</sequence>
<dbReference type="InterPro" id="IPR036390">
    <property type="entry name" value="WH_DNA-bd_sf"/>
</dbReference>
<feature type="domain" description="HTH arsR-type" evidence="4">
    <location>
        <begin position="18"/>
        <end position="113"/>
    </location>
</feature>
<dbReference type="GO" id="GO:0003700">
    <property type="term" value="F:DNA-binding transcription factor activity"/>
    <property type="evidence" value="ECO:0007669"/>
    <property type="project" value="InterPro"/>
</dbReference>
<evidence type="ECO:0000313" key="5">
    <source>
        <dbReference type="EMBL" id="AFM13168.1"/>
    </source>
</evidence>
<protein>
    <submittedName>
        <fullName evidence="5">Regulatory protein ArsR</fullName>
    </submittedName>
</protein>
<dbReference type="GO" id="GO:0003677">
    <property type="term" value="F:DNA binding"/>
    <property type="evidence" value="ECO:0007669"/>
    <property type="project" value="UniProtKB-KW"/>
</dbReference>
<keyword evidence="1" id="KW-0805">Transcription regulation</keyword>
<evidence type="ECO:0000256" key="2">
    <source>
        <dbReference type="ARBA" id="ARBA00023125"/>
    </source>
</evidence>
<dbReference type="PROSITE" id="PS50987">
    <property type="entry name" value="HTH_ARSR_2"/>
    <property type="match status" value="1"/>
</dbReference>
<accession>I4B7B1</accession>
<keyword evidence="2" id="KW-0238">DNA-binding</keyword>
<organism evidence="5 6">
    <name type="scientific">Turneriella parva (strain ATCC BAA-1111 / DSM 21527 / NCTC 11395 / H)</name>
    <name type="common">Leptospira parva</name>
    <dbReference type="NCBI Taxonomy" id="869212"/>
    <lineage>
        <taxon>Bacteria</taxon>
        <taxon>Pseudomonadati</taxon>
        <taxon>Spirochaetota</taxon>
        <taxon>Spirochaetia</taxon>
        <taxon>Leptospirales</taxon>
        <taxon>Leptospiraceae</taxon>
        <taxon>Turneriella</taxon>
    </lineage>
</organism>
<dbReference type="PANTHER" id="PTHR43132">
    <property type="entry name" value="ARSENICAL RESISTANCE OPERON REPRESSOR ARSR-RELATED"/>
    <property type="match status" value="1"/>
</dbReference>
<dbReference type="SMART" id="SM00418">
    <property type="entry name" value="HTH_ARSR"/>
    <property type="match status" value="1"/>
</dbReference>
<dbReference type="CDD" id="cd00090">
    <property type="entry name" value="HTH_ARSR"/>
    <property type="match status" value="1"/>
</dbReference>
<evidence type="ECO:0000259" key="4">
    <source>
        <dbReference type="PROSITE" id="PS50987"/>
    </source>
</evidence>
<dbReference type="PANTHER" id="PTHR43132:SF6">
    <property type="entry name" value="HTH-TYPE TRANSCRIPTIONAL REPRESSOR CZRA"/>
    <property type="match status" value="1"/>
</dbReference>
<dbReference type="Proteomes" id="UP000006048">
    <property type="component" value="Chromosome"/>
</dbReference>
<dbReference type="InterPro" id="IPR001845">
    <property type="entry name" value="HTH_ArsR_DNA-bd_dom"/>
</dbReference>
<proteinExistence type="predicted"/>
<dbReference type="PRINTS" id="PR00778">
    <property type="entry name" value="HTHARSR"/>
</dbReference>
<dbReference type="STRING" id="869212.Turpa_2528"/>
<dbReference type="Pfam" id="PF01022">
    <property type="entry name" value="HTH_5"/>
    <property type="match status" value="1"/>
</dbReference>
<dbReference type="InterPro" id="IPR051011">
    <property type="entry name" value="Metal_resp_trans_reg"/>
</dbReference>
<dbReference type="KEGG" id="tpx:Turpa_2528"/>
<evidence type="ECO:0000313" key="6">
    <source>
        <dbReference type="Proteomes" id="UP000006048"/>
    </source>
</evidence>
<dbReference type="SUPFAM" id="SSF46785">
    <property type="entry name" value="Winged helix' DNA-binding domain"/>
    <property type="match status" value="1"/>
</dbReference>
<evidence type="ECO:0000256" key="3">
    <source>
        <dbReference type="ARBA" id="ARBA00023163"/>
    </source>
</evidence>
<keyword evidence="3" id="KW-0804">Transcription</keyword>
<dbReference type="OrthoDB" id="9798835at2"/>
<dbReference type="NCBIfam" id="NF033788">
    <property type="entry name" value="HTH_metalloreg"/>
    <property type="match status" value="1"/>
</dbReference>
<dbReference type="InterPro" id="IPR036388">
    <property type="entry name" value="WH-like_DNA-bd_sf"/>
</dbReference>
<name>I4B7B1_TURPD</name>
<evidence type="ECO:0000256" key="1">
    <source>
        <dbReference type="ARBA" id="ARBA00023015"/>
    </source>
</evidence>
<dbReference type="Gene3D" id="1.10.10.10">
    <property type="entry name" value="Winged helix-like DNA-binding domain superfamily/Winged helix DNA-binding domain"/>
    <property type="match status" value="1"/>
</dbReference>
<dbReference type="RefSeq" id="WP_014803674.1">
    <property type="nucleotide sequence ID" value="NC_018020.1"/>
</dbReference>
<dbReference type="InterPro" id="IPR011991">
    <property type="entry name" value="ArsR-like_HTH"/>
</dbReference>
<dbReference type="HOGENOM" id="CLU_097806_3_3_12"/>
<gene>
    <name evidence="5" type="ordered locus">Turpa_2528</name>
</gene>
<keyword evidence="6" id="KW-1185">Reference proteome</keyword>
<reference evidence="5 6" key="1">
    <citation type="submission" date="2012-06" db="EMBL/GenBank/DDBJ databases">
        <title>The complete chromosome of genome of Turneriella parva DSM 21527.</title>
        <authorList>
            <consortium name="US DOE Joint Genome Institute (JGI-PGF)"/>
            <person name="Lucas S."/>
            <person name="Han J."/>
            <person name="Lapidus A."/>
            <person name="Bruce D."/>
            <person name="Goodwin L."/>
            <person name="Pitluck S."/>
            <person name="Peters L."/>
            <person name="Kyrpides N."/>
            <person name="Mavromatis K."/>
            <person name="Ivanova N."/>
            <person name="Mikhailova N."/>
            <person name="Chertkov O."/>
            <person name="Detter J.C."/>
            <person name="Tapia R."/>
            <person name="Han C."/>
            <person name="Land M."/>
            <person name="Hauser L."/>
            <person name="Markowitz V."/>
            <person name="Cheng J.-F."/>
            <person name="Hugenholtz P."/>
            <person name="Woyke T."/>
            <person name="Wu D."/>
            <person name="Gronow S."/>
            <person name="Wellnitz S."/>
            <person name="Brambilla E."/>
            <person name="Klenk H.-P."/>
            <person name="Eisen J.A."/>
        </authorList>
    </citation>
    <scope>NUCLEOTIDE SEQUENCE [LARGE SCALE GENOMIC DNA]</scope>
    <source>
        <strain evidence="6">ATCC BAA-1111 / DSM 21527 / NCTC 11395 / H</strain>
    </source>
</reference>
<dbReference type="AlphaFoldDB" id="I4B7B1"/>
<dbReference type="EMBL" id="CP002959">
    <property type="protein sequence ID" value="AFM13168.1"/>
    <property type="molecule type" value="Genomic_DNA"/>
</dbReference>